<dbReference type="GeneID" id="85414153"/>
<organism evidence="1 2">
    <name type="scientific">Colletotrichum tamarilloi</name>
    <dbReference type="NCBI Taxonomy" id="1209934"/>
    <lineage>
        <taxon>Eukaryota</taxon>
        <taxon>Fungi</taxon>
        <taxon>Dikarya</taxon>
        <taxon>Ascomycota</taxon>
        <taxon>Pezizomycotina</taxon>
        <taxon>Sordariomycetes</taxon>
        <taxon>Hypocreomycetidae</taxon>
        <taxon>Glomerellales</taxon>
        <taxon>Glomerellaceae</taxon>
        <taxon>Colletotrichum</taxon>
        <taxon>Colletotrichum acutatum species complex</taxon>
    </lineage>
</organism>
<gene>
    <name evidence="1" type="ORF">CTAM01_13913</name>
</gene>
<dbReference type="EMBL" id="MLFU01000108">
    <property type="protein sequence ID" value="KAK1481665.1"/>
    <property type="molecule type" value="Genomic_DNA"/>
</dbReference>
<name>A0ABQ9QQR3_9PEZI</name>
<dbReference type="RefSeq" id="XP_060375498.1">
    <property type="nucleotide sequence ID" value="XM_060529915.1"/>
</dbReference>
<comment type="caution">
    <text evidence="1">The sequence shown here is derived from an EMBL/GenBank/DDBJ whole genome shotgun (WGS) entry which is preliminary data.</text>
</comment>
<evidence type="ECO:0000313" key="2">
    <source>
        <dbReference type="Proteomes" id="UP001227543"/>
    </source>
</evidence>
<evidence type="ECO:0000313" key="1">
    <source>
        <dbReference type="EMBL" id="KAK1481665.1"/>
    </source>
</evidence>
<protein>
    <submittedName>
        <fullName evidence="1">Uncharacterized protein</fullName>
    </submittedName>
</protein>
<proteinExistence type="predicted"/>
<reference evidence="1 2" key="1">
    <citation type="submission" date="2016-10" db="EMBL/GenBank/DDBJ databases">
        <title>The genome sequence of Colletotrichum fioriniae PJ7.</title>
        <authorList>
            <person name="Baroncelli R."/>
        </authorList>
    </citation>
    <scope>NUCLEOTIDE SEQUENCE [LARGE SCALE GENOMIC DNA]</scope>
    <source>
        <strain evidence="1 2">Tom-12</strain>
    </source>
</reference>
<keyword evidence="2" id="KW-1185">Reference proteome</keyword>
<accession>A0ABQ9QQR3</accession>
<dbReference type="Proteomes" id="UP001227543">
    <property type="component" value="Unassembled WGS sequence"/>
</dbReference>
<sequence>MPMGTTHFPKLGSRRSMTRAPVGLDTAIATRVYELLDSRHSKRECATADPDIRGRCQGQSQPLRPLRGQRRGYIHDSPHQNPSLPNKMQAHAIMDYMQSASILLVWILLDWWWFSFAALEIRKRFQFPAAWAGPFPLAKLAALGPRNLGPCL</sequence>